<dbReference type="GO" id="GO:0004643">
    <property type="term" value="F:phosphoribosylaminoimidazolecarboxamide formyltransferase activity"/>
    <property type="evidence" value="ECO:0007669"/>
    <property type="project" value="UniProtKB-UniRule"/>
</dbReference>
<evidence type="ECO:0000256" key="1">
    <source>
        <dbReference type="ARBA" id="ARBA00004844"/>
    </source>
</evidence>
<dbReference type="SMART" id="SM00851">
    <property type="entry name" value="MGS"/>
    <property type="match status" value="1"/>
</dbReference>
<keyword evidence="6 10" id="KW-0378">Hydrolase</keyword>
<dbReference type="HAMAP" id="MF_00139">
    <property type="entry name" value="PurH"/>
    <property type="match status" value="1"/>
</dbReference>
<sequence>MPPSPHMMQALLSVSDKTGIVDLARELHALGIGLISTGGTAAALKEAGLPVTKVSDITGFPEIMDGRVKTLHPKIHGALLGVLDNSAHVREMEEHGITSIDIAIINLYPFEKTLANPSATEEDLIENIDIGGPAMVRASAKNFRHTCIVVNPGRYSELIDHLKSGNVPQVFRRQLAREAFSHTAYYDGMVSSWFARTEGLALPDERALPLRKEQALRYGENPHQRAALYGGFLNIFAQLHGKELSYNNILDIDAAAKLVLEFDEPTCVIVKHNNPCGVGSGTDLVDAYRKAFATDTVSPFGGIIALNRIVDKAFAEEIHSLFTEVLIAPSFTDEALDILRKKKDRRLMTMDEAALRASLGMDVRTVAGGYLVQDTDKELLDETALRTVTERHPTDDERAAMMYAWKIAKHVKSNAIVYAVKDRTLAIGAGQMSRLDSARIAVRKAEDAGIDLKGCAVASDAFFPFADGLIQAAEAGATCVIQPGGSVRDEEVIAAANEKGLAMMMTGMRHFRH</sequence>
<comment type="catalytic activity">
    <reaction evidence="8 10">
        <text>(6R)-10-formyltetrahydrofolate + 5-amino-1-(5-phospho-beta-D-ribosyl)imidazole-4-carboxamide = 5-formamido-1-(5-phospho-D-ribosyl)imidazole-4-carboxamide + (6S)-5,6,7,8-tetrahydrofolate</text>
        <dbReference type="Rhea" id="RHEA:22192"/>
        <dbReference type="ChEBI" id="CHEBI:57453"/>
        <dbReference type="ChEBI" id="CHEBI:58467"/>
        <dbReference type="ChEBI" id="CHEBI:58475"/>
        <dbReference type="ChEBI" id="CHEBI:195366"/>
        <dbReference type="EC" id="2.1.2.3"/>
    </reaction>
</comment>
<dbReference type="InterPro" id="IPR011607">
    <property type="entry name" value="MGS-like_dom"/>
</dbReference>
<evidence type="ECO:0000256" key="3">
    <source>
        <dbReference type="ARBA" id="ARBA00007667"/>
    </source>
</evidence>
<reference evidence="12 13" key="1">
    <citation type="submission" date="2016-09" db="EMBL/GenBank/DDBJ databases">
        <title>Genome-resolved meta-omics ties microbial dynamics to process performance in biotechnology for thiocyanate degradation.</title>
        <authorList>
            <person name="Kantor R.S."/>
            <person name="Huddy R.J."/>
            <person name="Iyer R."/>
            <person name="Thomas B.C."/>
            <person name="Brown C.T."/>
            <person name="Anantharaman K."/>
            <person name="Tringe S."/>
            <person name="Hettich R.L."/>
            <person name="Harrison S.T."/>
            <person name="Banfield J.F."/>
        </authorList>
    </citation>
    <scope>NUCLEOTIDE SEQUENCE [LARGE SCALE GENOMIC DNA]</scope>
    <source>
        <strain evidence="12">59-99</strain>
    </source>
</reference>
<dbReference type="PANTHER" id="PTHR11692">
    <property type="entry name" value="BIFUNCTIONAL PURINE BIOSYNTHESIS PROTEIN PURH"/>
    <property type="match status" value="1"/>
</dbReference>
<evidence type="ECO:0000256" key="8">
    <source>
        <dbReference type="ARBA" id="ARBA00050488"/>
    </source>
</evidence>
<organism evidence="12 13">
    <name type="scientific">Candidatus Kapaibacterium thiocyanatum</name>
    <dbReference type="NCBI Taxonomy" id="1895771"/>
    <lineage>
        <taxon>Bacteria</taxon>
        <taxon>Pseudomonadati</taxon>
        <taxon>Candidatus Kapaibacteriota</taxon>
        <taxon>Candidatus Kapaibacteriia</taxon>
        <taxon>Candidatus Kapaibacteriales</taxon>
        <taxon>Candidatus Kapaibacteriaceae</taxon>
        <taxon>Candidatus Kapaibacterium</taxon>
    </lineage>
</organism>
<dbReference type="AlphaFoldDB" id="A0A1M3KWS5"/>
<dbReference type="FunFam" id="3.40.50.1380:FF:000001">
    <property type="entry name" value="Bifunctional purine biosynthesis protein PurH"/>
    <property type="match status" value="1"/>
</dbReference>
<keyword evidence="4 10" id="KW-0808">Transferase</keyword>
<comment type="pathway">
    <text evidence="1 10">Purine metabolism; IMP biosynthesis via de novo pathway; IMP from 5-formamido-1-(5-phospho-D-ribosyl)imidazole-4-carboxamide: step 1/1.</text>
</comment>
<comment type="catalytic activity">
    <reaction evidence="9 10">
        <text>IMP + H2O = 5-formamido-1-(5-phospho-D-ribosyl)imidazole-4-carboxamide</text>
        <dbReference type="Rhea" id="RHEA:18445"/>
        <dbReference type="ChEBI" id="CHEBI:15377"/>
        <dbReference type="ChEBI" id="CHEBI:58053"/>
        <dbReference type="ChEBI" id="CHEBI:58467"/>
        <dbReference type="EC" id="3.5.4.10"/>
    </reaction>
</comment>
<keyword evidence="5 10" id="KW-0658">Purine biosynthesis</keyword>
<dbReference type="GO" id="GO:0006189">
    <property type="term" value="P:'de novo' IMP biosynthetic process"/>
    <property type="evidence" value="ECO:0007669"/>
    <property type="project" value="UniProtKB-UniRule"/>
</dbReference>
<gene>
    <name evidence="10" type="primary">purH</name>
    <name evidence="12" type="ORF">BGO89_10035</name>
</gene>
<dbReference type="SUPFAM" id="SSF52335">
    <property type="entry name" value="Methylglyoxal synthase-like"/>
    <property type="match status" value="1"/>
</dbReference>
<evidence type="ECO:0000256" key="2">
    <source>
        <dbReference type="ARBA" id="ARBA00004954"/>
    </source>
</evidence>
<dbReference type="EC" id="2.1.2.3" evidence="10"/>
<dbReference type="FunFam" id="3.40.140.20:FF:000001">
    <property type="entry name" value="Bifunctional purine biosynthesis protein PurH"/>
    <property type="match status" value="1"/>
</dbReference>
<evidence type="ECO:0000259" key="11">
    <source>
        <dbReference type="PROSITE" id="PS51855"/>
    </source>
</evidence>
<evidence type="ECO:0000256" key="6">
    <source>
        <dbReference type="ARBA" id="ARBA00022801"/>
    </source>
</evidence>
<keyword evidence="7 10" id="KW-0511">Multifunctional enzyme</keyword>
<dbReference type="CDD" id="cd01421">
    <property type="entry name" value="IMPCH"/>
    <property type="match status" value="1"/>
</dbReference>
<dbReference type="GO" id="GO:0003937">
    <property type="term" value="F:IMP cyclohydrolase activity"/>
    <property type="evidence" value="ECO:0007669"/>
    <property type="project" value="UniProtKB-UniRule"/>
</dbReference>
<dbReference type="EMBL" id="MKVH01000024">
    <property type="protein sequence ID" value="OJX56858.1"/>
    <property type="molecule type" value="Genomic_DNA"/>
</dbReference>
<comment type="pathway">
    <text evidence="2 10">Purine metabolism; IMP biosynthesis via de novo pathway; 5-formamido-1-(5-phospho-D-ribosyl)imidazole-4-carboxamide from 5-amino-1-(5-phospho-D-ribosyl)imidazole-4-carboxamide (10-formyl THF route): step 1/1.</text>
</comment>
<evidence type="ECO:0000256" key="7">
    <source>
        <dbReference type="ARBA" id="ARBA00023268"/>
    </source>
</evidence>
<dbReference type="InterPro" id="IPR036914">
    <property type="entry name" value="MGS-like_dom_sf"/>
</dbReference>
<dbReference type="InterPro" id="IPR024051">
    <property type="entry name" value="AICAR_Tfase_dup_dom_sf"/>
</dbReference>
<dbReference type="GO" id="GO:0005829">
    <property type="term" value="C:cytosol"/>
    <property type="evidence" value="ECO:0007669"/>
    <property type="project" value="TreeGrafter"/>
</dbReference>
<dbReference type="PROSITE" id="PS51855">
    <property type="entry name" value="MGS"/>
    <property type="match status" value="1"/>
</dbReference>
<dbReference type="NCBIfam" id="NF002049">
    <property type="entry name" value="PRK00881.1"/>
    <property type="match status" value="1"/>
</dbReference>
<dbReference type="Proteomes" id="UP000184233">
    <property type="component" value="Unassembled WGS sequence"/>
</dbReference>
<dbReference type="EC" id="3.5.4.10" evidence="10"/>
<protein>
    <recommendedName>
        <fullName evidence="10">Bifunctional purine biosynthesis protein PurH</fullName>
    </recommendedName>
    <domain>
        <recommendedName>
            <fullName evidence="10">Phosphoribosylaminoimidazolecarboxamide formyltransferase</fullName>
            <ecNumber evidence="10">2.1.2.3</ecNumber>
        </recommendedName>
        <alternativeName>
            <fullName evidence="10">AICAR transformylase</fullName>
        </alternativeName>
    </domain>
    <domain>
        <recommendedName>
            <fullName evidence="10">IMP cyclohydrolase</fullName>
            <ecNumber evidence="10">3.5.4.10</ecNumber>
        </recommendedName>
        <alternativeName>
            <fullName evidence="10">ATIC</fullName>
        </alternativeName>
        <alternativeName>
            <fullName evidence="10">IMP synthase</fullName>
        </alternativeName>
        <alternativeName>
            <fullName evidence="10">Inosinicase</fullName>
        </alternativeName>
    </domain>
</protein>
<feature type="domain" description="MGS-like" evidence="11">
    <location>
        <begin position="1"/>
        <end position="150"/>
    </location>
</feature>
<comment type="similarity">
    <text evidence="3 10">Belongs to the PurH family.</text>
</comment>
<evidence type="ECO:0000256" key="5">
    <source>
        <dbReference type="ARBA" id="ARBA00022755"/>
    </source>
</evidence>
<dbReference type="Gene3D" id="3.40.140.20">
    <property type="match status" value="2"/>
</dbReference>
<dbReference type="Pfam" id="PF02142">
    <property type="entry name" value="MGS"/>
    <property type="match status" value="1"/>
</dbReference>
<comment type="domain">
    <text evidence="10">The IMP cyclohydrolase activity resides in the N-terminal region.</text>
</comment>
<dbReference type="UniPathway" id="UPA00074">
    <property type="reaction ID" value="UER00133"/>
</dbReference>
<dbReference type="PANTHER" id="PTHR11692:SF0">
    <property type="entry name" value="BIFUNCTIONAL PURINE BIOSYNTHESIS PROTEIN ATIC"/>
    <property type="match status" value="1"/>
</dbReference>
<evidence type="ECO:0000313" key="12">
    <source>
        <dbReference type="EMBL" id="OJX56858.1"/>
    </source>
</evidence>
<dbReference type="Pfam" id="PF01808">
    <property type="entry name" value="AICARFT_IMPCHas"/>
    <property type="match status" value="1"/>
</dbReference>
<evidence type="ECO:0000313" key="13">
    <source>
        <dbReference type="Proteomes" id="UP000184233"/>
    </source>
</evidence>
<evidence type="ECO:0000256" key="10">
    <source>
        <dbReference type="HAMAP-Rule" id="MF_00139"/>
    </source>
</evidence>
<evidence type="ECO:0000256" key="4">
    <source>
        <dbReference type="ARBA" id="ARBA00022679"/>
    </source>
</evidence>
<dbReference type="SMART" id="SM00798">
    <property type="entry name" value="AICARFT_IMPCHas"/>
    <property type="match status" value="1"/>
</dbReference>
<dbReference type="SUPFAM" id="SSF53927">
    <property type="entry name" value="Cytidine deaminase-like"/>
    <property type="match status" value="1"/>
</dbReference>
<evidence type="ECO:0000256" key="9">
    <source>
        <dbReference type="ARBA" id="ARBA00050687"/>
    </source>
</evidence>
<dbReference type="InterPro" id="IPR016193">
    <property type="entry name" value="Cytidine_deaminase-like"/>
</dbReference>
<dbReference type="NCBIfam" id="TIGR00355">
    <property type="entry name" value="purH"/>
    <property type="match status" value="1"/>
</dbReference>
<accession>A0A1M3KWS5</accession>
<comment type="caution">
    <text evidence="12">The sequence shown here is derived from an EMBL/GenBank/DDBJ whole genome shotgun (WGS) entry which is preliminary data.</text>
</comment>
<dbReference type="Gene3D" id="3.40.50.1380">
    <property type="entry name" value="Methylglyoxal synthase-like domain"/>
    <property type="match status" value="1"/>
</dbReference>
<dbReference type="PIRSF" id="PIRSF000414">
    <property type="entry name" value="AICARFT_IMPCHas"/>
    <property type="match status" value="1"/>
</dbReference>
<name>A0A1M3KWS5_9BACT</name>
<proteinExistence type="inferred from homology"/>
<dbReference type="STRING" id="1895771.BGO89_10035"/>
<dbReference type="InterPro" id="IPR002695">
    <property type="entry name" value="PurH-like"/>
</dbReference>